<dbReference type="AlphaFoldDB" id="A0AAV6QD47"/>
<comment type="caution">
    <text evidence="1">The sequence shown here is derived from an EMBL/GenBank/DDBJ whole genome shotgun (WGS) entry which is preliminary data.</text>
</comment>
<dbReference type="Proteomes" id="UP000693946">
    <property type="component" value="Linkage Group LG5"/>
</dbReference>
<organism evidence="1 2">
    <name type="scientific">Solea senegalensis</name>
    <name type="common">Senegalese sole</name>
    <dbReference type="NCBI Taxonomy" id="28829"/>
    <lineage>
        <taxon>Eukaryota</taxon>
        <taxon>Metazoa</taxon>
        <taxon>Chordata</taxon>
        <taxon>Craniata</taxon>
        <taxon>Vertebrata</taxon>
        <taxon>Euteleostomi</taxon>
        <taxon>Actinopterygii</taxon>
        <taxon>Neopterygii</taxon>
        <taxon>Teleostei</taxon>
        <taxon>Neoteleostei</taxon>
        <taxon>Acanthomorphata</taxon>
        <taxon>Carangaria</taxon>
        <taxon>Pleuronectiformes</taxon>
        <taxon>Pleuronectoidei</taxon>
        <taxon>Soleidae</taxon>
        <taxon>Solea</taxon>
    </lineage>
</organism>
<protein>
    <submittedName>
        <fullName evidence="1">Uncharacterized protein</fullName>
    </submittedName>
</protein>
<name>A0AAV6QD47_SOLSE</name>
<proteinExistence type="predicted"/>
<reference evidence="1 2" key="1">
    <citation type="journal article" date="2021" name="Sci. Rep.">
        <title>Chromosome anchoring in Senegalese sole (Solea senegalensis) reveals sex-associated markers and genome rearrangements in flatfish.</title>
        <authorList>
            <person name="Guerrero-Cozar I."/>
            <person name="Gomez-Garrido J."/>
            <person name="Berbel C."/>
            <person name="Martinez-Blanch J.F."/>
            <person name="Alioto T."/>
            <person name="Claros M.G."/>
            <person name="Gagnaire P.A."/>
            <person name="Manchado M."/>
        </authorList>
    </citation>
    <scope>NUCLEOTIDE SEQUENCE [LARGE SCALE GENOMIC DNA]</scope>
    <source>
        <strain evidence="1">Sse05_10M</strain>
    </source>
</reference>
<gene>
    <name evidence="1" type="ORF">JOB18_005191</name>
</gene>
<sequence length="97" mass="11135">MTTWLLDDMVNSQRGVCGKKDYQVRAFYEKALLSRSKLPKQRFASESLCGKRAQYRHSVASSRDEVIVLQGYCYVTRRDRSDEQLPDSDVVSLSVNP</sequence>
<dbReference type="EMBL" id="JAGKHQ010000017">
    <property type="protein sequence ID" value="KAG7489122.1"/>
    <property type="molecule type" value="Genomic_DNA"/>
</dbReference>
<evidence type="ECO:0000313" key="2">
    <source>
        <dbReference type="Proteomes" id="UP000693946"/>
    </source>
</evidence>
<keyword evidence="2" id="KW-1185">Reference proteome</keyword>
<evidence type="ECO:0000313" key="1">
    <source>
        <dbReference type="EMBL" id="KAG7489122.1"/>
    </source>
</evidence>
<accession>A0AAV6QD47</accession>